<dbReference type="AlphaFoldDB" id="A0A7C2NY57"/>
<gene>
    <name evidence="3" type="ORF">ENQ77_00890</name>
</gene>
<feature type="transmembrane region" description="Helical" evidence="1">
    <location>
        <begin position="6"/>
        <end position="26"/>
    </location>
</feature>
<organism evidence="3">
    <name type="scientific">candidate division WOR-3 bacterium</name>
    <dbReference type="NCBI Taxonomy" id="2052148"/>
    <lineage>
        <taxon>Bacteria</taxon>
        <taxon>Bacteria division WOR-3</taxon>
    </lineage>
</organism>
<name>A0A7C2NY57_UNCW3</name>
<accession>A0A7C2NY57</accession>
<keyword evidence="1" id="KW-0472">Membrane</keyword>
<reference evidence="3" key="1">
    <citation type="journal article" date="2020" name="mSystems">
        <title>Genome- and Community-Level Interaction Insights into Carbon Utilization and Element Cycling Functions of Hydrothermarchaeota in Hydrothermal Sediment.</title>
        <authorList>
            <person name="Zhou Z."/>
            <person name="Liu Y."/>
            <person name="Xu W."/>
            <person name="Pan J."/>
            <person name="Luo Z.H."/>
            <person name="Li M."/>
        </authorList>
    </citation>
    <scope>NUCLEOTIDE SEQUENCE [LARGE SCALE GENOMIC DNA]</scope>
    <source>
        <strain evidence="3">SpSt-34</strain>
    </source>
</reference>
<feature type="domain" description="Zinc-ribbon" evidence="2">
    <location>
        <begin position="35"/>
        <end position="55"/>
    </location>
</feature>
<comment type="caution">
    <text evidence="3">The sequence shown here is derived from an EMBL/GenBank/DDBJ whole genome shotgun (WGS) entry which is preliminary data.</text>
</comment>
<dbReference type="EMBL" id="DSOL01000024">
    <property type="protein sequence ID" value="HEN27230.1"/>
    <property type="molecule type" value="Genomic_DNA"/>
</dbReference>
<evidence type="ECO:0000313" key="3">
    <source>
        <dbReference type="EMBL" id="HEN27230.1"/>
    </source>
</evidence>
<evidence type="ECO:0000256" key="1">
    <source>
        <dbReference type="SAM" id="Phobius"/>
    </source>
</evidence>
<dbReference type="InterPro" id="IPR026870">
    <property type="entry name" value="Zinc_ribbon_dom"/>
</dbReference>
<protein>
    <submittedName>
        <fullName evidence="3">Zinc-ribbon domain-containing protein</fullName>
    </submittedName>
</protein>
<keyword evidence="1" id="KW-1133">Transmembrane helix</keyword>
<dbReference type="Pfam" id="PF13240">
    <property type="entry name" value="Zn_Ribbon_1"/>
    <property type="match status" value="1"/>
</dbReference>
<sequence length="58" mass="6644">MPFFAFPFVVIGIILFIAGIAGFAYYEAKYRSLNYCKYCGEEIPYDVIFCPKCGRAQK</sequence>
<evidence type="ECO:0000259" key="2">
    <source>
        <dbReference type="Pfam" id="PF13240"/>
    </source>
</evidence>
<proteinExistence type="predicted"/>
<keyword evidence="1" id="KW-0812">Transmembrane</keyword>